<dbReference type="EMBL" id="BGPR01079564">
    <property type="protein sequence ID" value="GBL75093.1"/>
    <property type="molecule type" value="Genomic_DNA"/>
</dbReference>
<gene>
    <name evidence="1" type="ORF">AVEN_249294_1</name>
</gene>
<organism evidence="1 2">
    <name type="scientific">Araneus ventricosus</name>
    <name type="common">Orbweaver spider</name>
    <name type="synonym">Epeira ventricosa</name>
    <dbReference type="NCBI Taxonomy" id="182803"/>
    <lineage>
        <taxon>Eukaryota</taxon>
        <taxon>Metazoa</taxon>
        <taxon>Ecdysozoa</taxon>
        <taxon>Arthropoda</taxon>
        <taxon>Chelicerata</taxon>
        <taxon>Arachnida</taxon>
        <taxon>Araneae</taxon>
        <taxon>Araneomorphae</taxon>
        <taxon>Entelegynae</taxon>
        <taxon>Araneoidea</taxon>
        <taxon>Araneidae</taxon>
        <taxon>Araneus</taxon>
    </lineage>
</organism>
<dbReference type="OrthoDB" id="8017483at2759"/>
<protein>
    <recommendedName>
        <fullName evidence="3">RNA-directed DNA polymerase from mobile element jockey</fullName>
    </recommendedName>
</protein>
<keyword evidence="2" id="KW-1185">Reference proteome</keyword>
<evidence type="ECO:0000313" key="1">
    <source>
        <dbReference type="EMBL" id="GBL75093.1"/>
    </source>
</evidence>
<dbReference type="Proteomes" id="UP000499080">
    <property type="component" value="Unassembled WGS sequence"/>
</dbReference>
<dbReference type="AlphaFoldDB" id="A0A4Y2A5T6"/>
<dbReference type="PANTHER" id="PTHR47510:SF3">
    <property type="entry name" value="ENDO_EXONUCLEASE_PHOSPHATASE DOMAIN-CONTAINING PROTEIN"/>
    <property type="match status" value="1"/>
</dbReference>
<evidence type="ECO:0000313" key="2">
    <source>
        <dbReference type="Proteomes" id="UP000499080"/>
    </source>
</evidence>
<proteinExistence type="predicted"/>
<comment type="caution">
    <text evidence="1">The sequence shown here is derived from an EMBL/GenBank/DDBJ whole genome shotgun (WGS) entry which is preliminary data.</text>
</comment>
<sequence>MPLVIAWKTLFKKTQFYCSTHISNVNRTIKNYFTNFNNSEKPELVTPGEVIQLIKKMNPRKATGPDGVPNKALRMLTLNAVTHLTKIFNKCLTLLHFPEAWKRANVLMFPKPNQNHKLPDS</sequence>
<reference evidence="1 2" key="1">
    <citation type="journal article" date="2019" name="Sci. Rep.">
        <title>Orb-weaving spider Araneus ventricosus genome elucidates the spidroin gene catalogue.</title>
        <authorList>
            <person name="Kono N."/>
            <person name="Nakamura H."/>
            <person name="Ohtoshi R."/>
            <person name="Moran D.A.P."/>
            <person name="Shinohara A."/>
            <person name="Yoshida Y."/>
            <person name="Fujiwara M."/>
            <person name="Mori M."/>
            <person name="Tomita M."/>
            <person name="Arakawa K."/>
        </authorList>
    </citation>
    <scope>NUCLEOTIDE SEQUENCE [LARGE SCALE GENOMIC DNA]</scope>
</reference>
<evidence type="ECO:0008006" key="3">
    <source>
        <dbReference type="Google" id="ProtNLM"/>
    </source>
</evidence>
<dbReference type="PANTHER" id="PTHR47510">
    <property type="entry name" value="REVERSE TRANSCRIPTASE DOMAIN-CONTAINING PROTEIN"/>
    <property type="match status" value="1"/>
</dbReference>
<accession>A0A4Y2A5T6</accession>
<name>A0A4Y2A5T6_ARAVE</name>